<feature type="compositionally biased region" description="Low complexity" evidence="2">
    <location>
        <begin position="308"/>
        <end position="342"/>
    </location>
</feature>
<dbReference type="Proteomes" id="UP000655287">
    <property type="component" value="Unassembled WGS sequence"/>
</dbReference>
<evidence type="ECO:0000256" key="2">
    <source>
        <dbReference type="SAM" id="MobiDB-lite"/>
    </source>
</evidence>
<sequence>MAAALLALSGCGGGETMDTGSSAVAPALPEAARTQAAPGLASQNAAGGSGSSADRRGADGSATAKTAAEPAEVAAPDRAIIYTGQLRLRVKDVTAAADQAKRIVTAAGGRLDREESTASGPAGGATLVFKIPPAGYPGVLDRLGRELGKRISLRQSTEDVTEQVADVESRLASARATLGQLRELLSRAKTIGEVLSVEREIATRESDLESLQARQKSLAAQTGAATLTVELAGERKPVPKPKEDPPPGFFGGLKSGWQALVTTGRAVLAVAGALLPWLVVAALLWMLSWPVRRLLRRHRPAGRDVRDGAGPPASVGPAAPAAASTPTTPATSATSAAPATSGAGPGEAERRARPDERAGRAEQATGERPPGDRRVAPLDPAAEEPPTPDR</sequence>
<feature type="transmembrane region" description="Helical" evidence="3">
    <location>
        <begin position="266"/>
        <end position="287"/>
    </location>
</feature>
<dbReference type="AlphaFoldDB" id="A0A919UY27"/>
<comment type="caution">
    <text evidence="5">The sequence shown here is derived from an EMBL/GenBank/DDBJ whole genome shotgun (WGS) entry which is preliminary data.</text>
</comment>
<keyword evidence="3" id="KW-1133">Transmembrane helix</keyword>
<keyword evidence="6" id="KW-1185">Reference proteome</keyword>
<feature type="coiled-coil region" evidence="1">
    <location>
        <begin position="164"/>
        <end position="214"/>
    </location>
</feature>
<feature type="region of interest" description="Disordered" evidence="2">
    <location>
        <begin position="14"/>
        <end position="70"/>
    </location>
</feature>
<dbReference type="EMBL" id="BOOU01000019">
    <property type="protein sequence ID" value="GII76454.1"/>
    <property type="molecule type" value="Genomic_DNA"/>
</dbReference>
<reference evidence="5" key="1">
    <citation type="submission" date="2021-01" db="EMBL/GenBank/DDBJ databases">
        <title>Whole genome shotgun sequence of Sphaerisporangium rufum NBRC 109079.</title>
        <authorList>
            <person name="Komaki H."/>
            <person name="Tamura T."/>
        </authorList>
    </citation>
    <scope>NUCLEOTIDE SEQUENCE</scope>
    <source>
        <strain evidence="5">NBRC 109079</strain>
    </source>
</reference>
<proteinExistence type="predicted"/>
<protein>
    <submittedName>
        <fullName evidence="5">Lipoprotein</fullName>
    </submittedName>
</protein>
<keyword evidence="1" id="KW-0175">Coiled coil</keyword>
<evidence type="ECO:0000256" key="1">
    <source>
        <dbReference type="SAM" id="Coils"/>
    </source>
</evidence>
<keyword evidence="3" id="KW-0472">Membrane</keyword>
<dbReference type="Pfam" id="PF14257">
    <property type="entry name" value="DUF4349"/>
    <property type="match status" value="1"/>
</dbReference>
<feature type="compositionally biased region" description="Basic and acidic residues" evidence="2">
    <location>
        <begin position="347"/>
        <end position="360"/>
    </location>
</feature>
<accession>A0A919UY27</accession>
<feature type="domain" description="DUF4349" evidence="4">
    <location>
        <begin position="78"/>
        <end position="289"/>
    </location>
</feature>
<evidence type="ECO:0000259" key="4">
    <source>
        <dbReference type="Pfam" id="PF14257"/>
    </source>
</evidence>
<feature type="region of interest" description="Disordered" evidence="2">
    <location>
        <begin position="302"/>
        <end position="390"/>
    </location>
</feature>
<keyword evidence="3" id="KW-0812">Transmembrane</keyword>
<name>A0A919UY27_9ACTN</name>
<organism evidence="5 6">
    <name type="scientific">Sphaerisporangium rufum</name>
    <dbReference type="NCBI Taxonomy" id="1381558"/>
    <lineage>
        <taxon>Bacteria</taxon>
        <taxon>Bacillati</taxon>
        <taxon>Actinomycetota</taxon>
        <taxon>Actinomycetes</taxon>
        <taxon>Streptosporangiales</taxon>
        <taxon>Streptosporangiaceae</taxon>
        <taxon>Sphaerisporangium</taxon>
    </lineage>
</organism>
<evidence type="ECO:0000313" key="6">
    <source>
        <dbReference type="Proteomes" id="UP000655287"/>
    </source>
</evidence>
<feature type="compositionally biased region" description="Low complexity" evidence="2">
    <location>
        <begin position="59"/>
        <end position="70"/>
    </location>
</feature>
<evidence type="ECO:0000256" key="3">
    <source>
        <dbReference type="SAM" id="Phobius"/>
    </source>
</evidence>
<keyword evidence="5" id="KW-0449">Lipoprotein</keyword>
<dbReference type="InterPro" id="IPR025645">
    <property type="entry name" value="DUF4349"/>
</dbReference>
<evidence type="ECO:0000313" key="5">
    <source>
        <dbReference type="EMBL" id="GII76454.1"/>
    </source>
</evidence>
<gene>
    <name evidence="5" type="ORF">Sru01_14360</name>
</gene>